<evidence type="ECO:0000313" key="2">
    <source>
        <dbReference type="EMBL" id="GAA5040657.1"/>
    </source>
</evidence>
<proteinExistence type="predicted"/>
<dbReference type="GeneID" id="68614858"/>
<dbReference type="EMBL" id="BAABKX010000001">
    <property type="protein sequence ID" value="GAA5040657.1"/>
    <property type="molecule type" value="Genomic_DNA"/>
</dbReference>
<keyword evidence="3" id="KW-1185">Reference proteome</keyword>
<gene>
    <name evidence="2" type="ORF">GCM10025751_01620</name>
</gene>
<evidence type="ECO:0000313" key="3">
    <source>
        <dbReference type="Proteomes" id="UP001501729"/>
    </source>
</evidence>
<name>A0AAV3UAM4_9EURY</name>
<sequence>MDRTLIAGIVLTVLGLSGYLVGVVAPYPGRAFSITGVMVGITFLAISNATQPGESA</sequence>
<accession>A0AAV3UAM4</accession>
<dbReference type="RefSeq" id="WP_227774824.1">
    <property type="nucleotide sequence ID" value="NZ_BAABKX010000001.1"/>
</dbReference>
<dbReference type="AlphaFoldDB" id="A0AAV3UAM4"/>
<evidence type="ECO:0000256" key="1">
    <source>
        <dbReference type="SAM" id="Phobius"/>
    </source>
</evidence>
<protein>
    <recommendedName>
        <fullName evidence="4">XapX domain-containing protein</fullName>
    </recommendedName>
</protein>
<comment type="caution">
    <text evidence="2">The sequence shown here is derived from an EMBL/GenBank/DDBJ whole genome shotgun (WGS) entry which is preliminary data.</text>
</comment>
<keyword evidence="1" id="KW-0812">Transmembrane</keyword>
<feature type="transmembrane region" description="Helical" evidence="1">
    <location>
        <begin position="31"/>
        <end position="50"/>
    </location>
</feature>
<keyword evidence="1" id="KW-0472">Membrane</keyword>
<reference evidence="2 3" key="1">
    <citation type="journal article" date="2019" name="Int. J. Syst. Evol. Microbiol.">
        <title>The Global Catalogue of Microorganisms (GCM) 10K type strain sequencing project: providing services to taxonomists for standard genome sequencing and annotation.</title>
        <authorList>
            <consortium name="The Broad Institute Genomics Platform"/>
            <consortium name="The Broad Institute Genome Sequencing Center for Infectious Disease"/>
            <person name="Wu L."/>
            <person name="Ma J."/>
        </authorList>
    </citation>
    <scope>NUCLEOTIDE SEQUENCE [LARGE SCALE GENOMIC DNA]</scope>
    <source>
        <strain evidence="2 3">JCM 17504</strain>
    </source>
</reference>
<dbReference type="Proteomes" id="UP001501729">
    <property type="component" value="Unassembled WGS sequence"/>
</dbReference>
<organism evidence="2 3">
    <name type="scientific">Haladaptatus pallidirubidus</name>
    <dbReference type="NCBI Taxonomy" id="1008152"/>
    <lineage>
        <taxon>Archaea</taxon>
        <taxon>Methanobacteriati</taxon>
        <taxon>Methanobacteriota</taxon>
        <taxon>Stenosarchaea group</taxon>
        <taxon>Halobacteria</taxon>
        <taxon>Halobacteriales</taxon>
        <taxon>Haladaptataceae</taxon>
        <taxon>Haladaptatus</taxon>
    </lineage>
</organism>
<keyword evidence="1" id="KW-1133">Transmembrane helix</keyword>
<evidence type="ECO:0008006" key="4">
    <source>
        <dbReference type="Google" id="ProtNLM"/>
    </source>
</evidence>
<feature type="transmembrane region" description="Helical" evidence="1">
    <location>
        <begin position="5"/>
        <end position="25"/>
    </location>
</feature>